<keyword evidence="1" id="KW-0472">Membrane</keyword>
<dbReference type="OrthoDB" id="7297357at2"/>
<organism evidence="2 3">
    <name type="scientific">Azospirillum oryzae</name>
    <dbReference type="NCBI Taxonomy" id="286727"/>
    <lineage>
        <taxon>Bacteria</taxon>
        <taxon>Pseudomonadati</taxon>
        <taxon>Pseudomonadota</taxon>
        <taxon>Alphaproteobacteria</taxon>
        <taxon>Rhodospirillales</taxon>
        <taxon>Azospirillaceae</taxon>
        <taxon>Azospirillum</taxon>
    </lineage>
</organism>
<evidence type="ECO:0000313" key="2">
    <source>
        <dbReference type="EMBL" id="SMF53073.1"/>
    </source>
</evidence>
<keyword evidence="1" id="KW-0812">Transmembrane</keyword>
<protein>
    <recommendedName>
        <fullName evidence="4">Glycosyltransferase RgtA/B/C/D-like domain-containing protein</fullName>
    </recommendedName>
</protein>
<dbReference type="Proteomes" id="UP000192936">
    <property type="component" value="Unassembled WGS sequence"/>
</dbReference>
<feature type="transmembrane region" description="Helical" evidence="1">
    <location>
        <begin position="128"/>
        <end position="145"/>
    </location>
</feature>
<evidence type="ECO:0008006" key="4">
    <source>
        <dbReference type="Google" id="ProtNLM"/>
    </source>
</evidence>
<feature type="transmembrane region" description="Helical" evidence="1">
    <location>
        <begin position="207"/>
        <end position="227"/>
    </location>
</feature>
<keyword evidence="1" id="KW-1133">Transmembrane helix</keyword>
<dbReference type="STRING" id="286727.SAMN02982917_2944"/>
<evidence type="ECO:0000256" key="1">
    <source>
        <dbReference type="SAM" id="Phobius"/>
    </source>
</evidence>
<sequence length="478" mass="50964">MLEAEVPDGIESALVPVRIQARFDRVTMHIAILVAAAALSVGLRLVVPVQAIAGGYDDLLFIRLAESLCRGDWLGPYDNLTLAKGIGYPAFLCASSWLGLPLRLAEHLLYLLACAVSALAVRGVSGSRSIATGTFAALALMPIFWGADLSRVIREDVYIPLSLLVVSCAVLAYAANADQPLRRRLPSLLGLGIAAAGYWLTREETPWLYPAVGLLVLYWLVIRWRALRQDGLLFSRRGLTALTVPIIIPATVAGGVILTVCILNFSHYGVFRDNDFRQGPFAAAYGALSRIQYQTPWKRYLAFPADARQAAYSVSPAAAELQPFLEGPKGLAYISPGFGSYDTTGFMWVLRDAVADIGGYASAGKADAYYRRLAAEINAACDRGTIPCLPARSTFMPPGHPGQIAETLASAYDFYLKAAGFRSGPVGARPSIGDDATMRRFAAIIHSPPTPLDGGSAPADICASACNTGPVSGVIGVQ</sequence>
<dbReference type="EMBL" id="FXAK01000005">
    <property type="protein sequence ID" value="SMF53073.1"/>
    <property type="molecule type" value="Genomic_DNA"/>
</dbReference>
<evidence type="ECO:0000313" key="3">
    <source>
        <dbReference type="Proteomes" id="UP000192936"/>
    </source>
</evidence>
<feature type="transmembrane region" description="Helical" evidence="1">
    <location>
        <begin position="26"/>
        <end position="47"/>
    </location>
</feature>
<feature type="transmembrane region" description="Helical" evidence="1">
    <location>
        <begin position="239"/>
        <end position="265"/>
    </location>
</feature>
<accession>A0A1X7FJ63</accession>
<gene>
    <name evidence="2" type="ORF">SAMN02982917_2944</name>
</gene>
<feature type="transmembrane region" description="Helical" evidence="1">
    <location>
        <begin position="104"/>
        <end position="121"/>
    </location>
</feature>
<dbReference type="AlphaFoldDB" id="A0A1X7FJ63"/>
<feature type="transmembrane region" description="Helical" evidence="1">
    <location>
        <begin position="157"/>
        <end position="173"/>
    </location>
</feature>
<dbReference type="RefSeq" id="WP_143266615.1">
    <property type="nucleotide sequence ID" value="NZ_FXAK01000005.1"/>
</dbReference>
<reference evidence="2 3" key="1">
    <citation type="submission" date="2017-04" db="EMBL/GenBank/DDBJ databases">
        <authorList>
            <person name="Afonso C.L."/>
            <person name="Miller P.J."/>
            <person name="Scott M.A."/>
            <person name="Spackman E."/>
            <person name="Goraichik I."/>
            <person name="Dimitrov K.M."/>
            <person name="Suarez D.L."/>
            <person name="Swayne D.E."/>
        </authorList>
    </citation>
    <scope>NUCLEOTIDE SEQUENCE [LARGE SCALE GENOMIC DNA]</scope>
    <source>
        <strain evidence="2 3">A2P</strain>
    </source>
</reference>
<name>A0A1X7FJ63_9PROT</name>
<proteinExistence type="predicted"/>
<feature type="transmembrane region" description="Helical" evidence="1">
    <location>
        <begin position="185"/>
        <end position="201"/>
    </location>
</feature>